<feature type="transmembrane region" description="Helical" evidence="6">
    <location>
        <begin position="40"/>
        <end position="58"/>
    </location>
</feature>
<name>A0ABU2C4Q8_9BURK</name>
<keyword evidence="8" id="KW-1185">Reference proteome</keyword>
<sequence length="319" mass="35076">MLRRILNSIWFKLAIAFFIIGLLIYFNRIDISVIIALTKTWPWLVGALLLTLPPFWIVSYRFKIILSSQGIDVSHPQALRWTMIGSFFDLAMPSSNGGDFVKAGYVAEHVGAGLRTRAVMAVAIDRVVGLLGLFLLAAIVSVIGWNLLVDLPSRLLVVGLSFLAGIGPLIFLRIAGARRLYNSSRINRWLMDHSWGLRLKQMIGSFNALRENPKVLIASLALSILNHIFWCTALLFIAYAVGDTIDPLKGFIVFPLAIFGGIFGVAGGFGLGTAAFDFLLSHLLLIQNGAVIGLLFQIIGALSRLLGLPYFLKSHHIPH</sequence>
<evidence type="ECO:0000256" key="4">
    <source>
        <dbReference type="ARBA" id="ARBA00022989"/>
    </source>
</evidence>
<feature type="transmembrane region" description="Helical" evidence="6">
    <location>
        <begin position="127"/>
        <end position="149"/>
    </location>
</feature>
<reference evidence="7 8" key="1">
    <citation type="submission" date="2023-07" db="EMBL/GenBank/DDBJ databases">
        <title>Sorghum-associated microbial communities from plants grown in Nebraska, USA.</title>
        <authorList>
            <person name="Schachtman D."/>
        </authorList>
    </citation>
    <scope>NUCLEOTIDE SEQUENCE [LARGE SCALE GENOMIC DNA]</scope>
    <source>
        <strain evidence="7 8">BE313</strain>
    </source>
</reference>
<comment type="subcellular location">
    <subcellularLocation>
        <location evidence="1">Cell membrane</location>
        <topology evidence="1">Multi-pass membrane protein</topology>
    </subcellularLocation>
</comment>
<proteinExistence type="predicted"/>
<dbReference type="Pfam" id="PF03706">
    <property type="entry name" value="LPG_synthase_TM"/>
    <property type="match status" value="1"/>
</dbReference>
<evidence type="ECO:0000256" key="6">
    <source>
        <dbReference type="SAM" id="Phobius"/>
    </source>
</evidence>
<dbReference type="Proteomes" id="UP001180487">
    <property type="component" value="Unassembled WGS sequence"/>
</dbReference>
<evidence type="ECO:0000256" key="1">
    <source>
        <dbReference type="ARBA" id="ARBA00004651"/>
    </source>
</evidence>
<keyword evidence="3 6" id="KW-0812">Transmembrane</keyword>
<dbReference type="PANTHER" id="PTHR40277">
    <property type="entry name" value="BLL5419 PROTEIN"/>
    <property type="match status" value="1"/>
</dbReference>
<evidence type="ECO:0000313" key="7">
    <source>
        <dbReference type="EMBL" id="MDR7376279.1"/>
    </source>
</evidence>
<feature type="transmembrane region" description="Helical" evidence="6">
    <location>
        <begin position="215"/>
        <end position="240"/>
    </location>
</feature>
<dbReference type="PANTHER" id="PTHR40277:SF1">
    <property type="entry name" value="BLL5419 PROTEIN"/>
    <property type="match status" value="1"/>
</dbReference>
<keyword evidence="5 6" id="KW-0472">Membrane</keyword>
<protein>
    <submittedName>
        <fullName evidence="7">Uncharacterized protein (TIRG00374 family)</fullName>
    </submittedName>
</protein>
<feature type="transmembrane region" description="Helical" evidence="6">
    <location>
        <begin position="252"/>
        <end position="279"/>
    </location>
</feature>
<feature type="transmembrane region" description="Helical" evidence="6">
    <location>
        <begin position="155"/>
        <end position="175"/>
    </location>
</feature>
<evidence type="ECO:0000313" key="8">
    <source>
        <dbReference type="Proteomes" id="UP001180487"/>
    </source>
</evidence>
<organism evidence="7 8">
    <name type="scientific">Rhodoferax ferrireducens</name>
    <dbReference type="NCBI Taxonomy" id="192843"/>
    <lineage>
        <taxon>Bacteria</taxon>
        <taxon>Pseudomonadati</taxon>
        <taxon>Pseudomonadota</taxon>
        <taxon>Betaproteobacteria</taxon>
        <taxon>Burkholderiales</taxon>
        <taxon>Comamonadaceae</taxon>
        <taxon>Rhodoferax</taxon>
    </lineage>
</organism>
<gene>
    <name evidence="7" type="ORF">J2X19_000937</name>
</gene>
<feature type="transmembrane region" description="Helical" evidence="6">
    <location>
        <begin position="9"/>
        <end position="28"/>
    </location>
</feature>
<evidence type="ECO:0000256" key="2">
    <source>
        <dbReference type="ARBA" id="ARBA00022475"/>
    </source>
</evidence>
<dbReference type="EMBL" id="JAVDXT010000001">
    <property type="protein sequence ID" value="MDR7376279.1"/>
    <property type="molecule type" value="Genomic_DNA"/>
</dbReference>
<keyword evidence="4 6" id="KW-1133">Transmembrane helix</keyword>
<accession>A0ABU2C4Q8</accession>
<evidence type="ECO:0000256" key="5">
    <source>
        <dbReference type="ARBA" id="ARBA00023136"/>
    </source>
</evidence>
<evidence type="ECO:0000256" key="3">
    <source>
        <dbReference type="ARBA" id="ARBA00022692"/>
    </source>
</evidence>
<keyword evidence="2" id="KW-1003">Cell membrane</keyword>
<comment type="caution">
    <text evidence="7">The sequence shown here is derived from an EMBL/GenBank/DDBJ whole genome shotgun (WGS) entry which is preliminary data.</text>
</comment>
<dbReference type="InterPro" id="IPR022791">
    <property type="entry name" value="L-PG_synthase/AglD"/>
</dbReference>